<dbReference type="STRING" id="311334.SAMN05421846_105142"/>
<name>A0A1G8IY65_9FLAO</name>
<protein>
    <submittedName>
        <fullName evidence="1">Uncharacterized protein</fullName>
    </submittedName>
</protein>
<dbReference type="Proteomes" id="UP000198869">
    <property type="component" value="Unassembled WGS sequence"/>
</dbReference>
<dbReference type="EMBL" id="FNDW01000005">
    <property type="protein sequence ID" value="SDI23677.1"/>
    <property type="molecule type" value="Genomic_DNA"/>
</dbReference>
<evidence type="ECO:0000313" key="1">
    <source>
        <dbReference type="EMBL" id="SDI23677.1"/>
    </source>
</evidence>
<dbReference type="AlphaFoldDB" id="A0A1G8IY65"/>
<evidence type="ECO:0000313" key="2">
    <source>
        <dbReference type="Proteomes" id="UP000198869"/>
    </source>
</evidence>
<proteinExistence type="predicted"/>
<organism evidence="1 2">
    <name type="scientific">Chryseobacterium taeanense</name>
    <dbReference type="NCBI Taxonomy" id="311334"/>
    <lineage>
        <taxon>Bacteria</taxon>
        <taxon>Pseudomonadati</taxon>
        <taxon>Bacteroidota</taxon>
        <taxon>Flavobacteriia</taxon>
        <taxon>Flavobacteriales</taxon>
        <taxon>Weeksellaceae</taxon>
        <taxon>Chryseobacterium group</taxon>
        <taxon>Chryseobacterium</taxon>
    </lineage>
</organism>
<keyword evidence="2" id="KW-1185">Reference proteome</keyword>
<gene>
    <name evidence="1" type="ORF">SAMN05421846_105142</name>
</gene>
<reference evidence="2" key="1">
    <citation type="submission" date="2016-10" db="EMBL/GenBank/DDBJ databases">
        <authorList>
            <person name="Varghese N."/>
            <person name="Submissions S."/>
        </authorList>
    </citation>
    <scope>NUCLEOTIDE SEQUENCE [LARGE SCALE GENOMIC DNA]</scope>
    <source>
        <strain evidence="2">DSM 17071</strain>
    </source>
</reference>
<accession>A0A1G8IY65</accession>
<sequence>MECIIKTITLILKHDYDIVVGPKLRNPGDINLPNFEAKPIKNPMEIQIAFTSQKGVDVLNKYIIK</sequence>